<dbReference type="RefSeq" id="WP_382413440.1">
    <property type="nucleotide sequence ID" value="NZ_AP031500.1"/>
</dbReference>
<proteinExistence type="predicted"/>
<dbReference type="Pfam" id="PF04315">
    <property type="entry name" value="EpmC"/>
    <property type="match status" value="1"/>
</dbReference>
<dbReference type="EMBL" id="JBHRTL010000001">
    <property type="protein sequence ID" value="MFC3153597.1"/>
    <property type="molecule type" value="Genomic_DNA"/>
</dbReference>
<sequence length="166" mass="18342">MSLFASDDDACRALIGVLKEILPEVSFIGGAEEPVYVAPKDGAPAEVHFRSNYPRSLLHELSHYCLAGDRRRGLDDFGFWYTPCGRSEQEQYEFEMVEARPQGLEKAMCEIVGLPFTPSLDDFSGRPPSDSFVAGMHEAYLEMTSNPPPTAKKILLGLNSLIAKAK</sequence>
<evidence type="ECO:0000313" key="2">
    <source>
        <dbReference type="Proteomes" id="UP001595548"/>
    </source>
</evidence>
<name>A0ABV7HQJ2_9GAMM</name>
<protein>
    <submittedName>
        <fullName evidence="1">Elongation factor P hydroxylase</fullName>
    </submittedName>
</protein>
<keyword evidence="1" id="KW-0648">Protein biosynthesis</keyword>
<keyword evidence="1" id="KW-0251">Elongation factor</keyword>
<dbReference type="Proteomes" id="UP001595548">
    <property type="component" value="Unassembled WGS sequence"/>
</dbReference>
<dbReference type="InterPro" id="IPR007411">
    <property type="entry name" value="EpmC"/>
</dbReference>
<evidence type="ECO:0000313" key="1">
    <source>
        <dbReference type="EMBL" id="MFC3153597.1"/>
    </source>
</evidence>
<comment type="caution">
    <text evidence="1">The sequence shown here is derived from an EMBL/GenBank/DDBJ whole genome shotgun (WGS) entry which is preliminary data.</text>
</comment>
<organism evidence="1 2">
    <name type="scientific">Gilvimarinus japonicus</name>
    <dbReference type="NCBI Taxonomy" id="1796469"/>
    <lineage>
        <taxon>Bacteria</taxon>
        <taxon>Pseudomonadati</taxon>
        <taxon>Pseudomonadota</taxon>
        <taxon>Gammaproteobacteria</taxon>
        <taxon>Cellvibrionales</taxon>
        <taxon>Cellvibrionaceae</taxon>
        <taxon>Gilvimarinus</taxon>
    </lineage>
</organism>
<accession>A0ABV7HQJ2</accession>
<gene>
    <name evidence="1" type="ORF">ACFOEB_00140</name>
</gene>
<dbReference type="GO" id="GO:0003746">
    <property type="term" value="F:translation elongation factor activity"/>
    <property type="evidence" value="ECO:0007669"/>
    <property type="project" value="UniProtKB-KW"/>
</dbReference>
<reference evidence="2" key="1">
    <citation type="journal article" date="2019" name="Int. J. Syst. Evol. Microbiol.">
        <title>The Global Catalogue of Microorganisms (GCM) 10K type strain sequencing project: providing services to taxonomists for standard genome sequencing and annotation.</title>
        <authorList>
            <consortium name="The Broad Institute Genomics Platform"/>
            <consortium name="The Broad Institute Genome Sequencing Center for Infectious Disease"/>
            <person name="Wu L."/>
            <person name="Ma J."/>
        </authorList>
    </citation>
    <scope>NUCLEOTIDE SEQUENCE [LARGE SCALE GENOMIC DNA]</scope>
    <source>
        <strain evidence="2">KCTC 52141</strain>
    </source>
</reference>
<keyword evidence="2" id="KW-1185">Reference proteome</keyword>